<dbReference type="Proteomes" id="UP000238413">
    <property type="component" value="Chromosome"/>
</dbReference>
<evidence type="ECO:0000313" key="2">
    <source>
        <dbReference type="Proteomes" id="UP000238413"/>
    </source>
</evidence>
<proteinExistence type="predicted"/>
<dbReference type="RefSeq" id="WP_099505899.1">
    <property type="nucleotide sequence ID" value="NZ_CP026652.1"/>
</dbReference>
<sequence>MPFDRQVFFIYCSRYSTGEREELCDYIDEALPEHGVDVVALTARHGLGRYPPTDLESVRRLSGGAAGRLQYSSAIPQPQTLTTGARCGGQHPPVQRRLRARAFVDRAAPDWTAWWIASGSSFITGGGSGSGIVIACLRDSAVRRSPEATSVSLPGNQRRVLSPRHSAAPTTRLAQALRPKALVPEEAAGHGQVLRNRPGVQ</sequence>
<gene>
    <name evidence="1" type="ORF">C4B68_18975</name>
</gene>
<organism evidence="1 2">
    <name type="scientific">Streptomyces dengpaensis</name>
    <dbReference type="NCBI Taxonomy" id="2049881"/>
    <lineage>
        <taxon>Bacteria</taxon>
        <taxon>Bacillati</taxon>
        <taxon>Actinomycetota</taxon>
        <taxon>Actinomycetes</taxon>
        <taxon>Kitasatosporales</taxon>
        <taxon>Streptomycetaceae</taxon>
        <taxon>Streptomyces</taxon>
    </lineage>
</organism>
<accession>A0ABM6SSB6</accession>
<protein>
    <recommendedName>
        <fullName evidence="3">Flavodoxin-like domain-containing protein</fullName>
    </recommendedName>
</protein>
<keyword evidence="2" id="KW-1185">Reference proteome</keyword>
<dbReference type="EMBL" id="CP026652">
    <property type="protein sequence ID" value="AVH57515.1"/>
    <property type="molecule type" value="Genomic_DNA"/>
</dbReference>
<reference evidence="1 2" key="1">
    <citation type="submission" date="2018-02" db="EMBL/GenBank/DDBJ databases">
        <title>Complete genome sequence of Streptomyces dengpaensis, the producer of angucyclines.</title>
        <authorList>
            <person name="Yumei L."/>
        </authorList>
    </citation>
    <scope>NUCLEOTIDE SEQUENCE [LARGE SCALE GENOMIC DNA]</scope>
    <source>
        <strain evidence="1 2">XZHG99</strain>
    </source>
</reference>
<name>A0ABM6SSB6_9ACTN</name>
<evidence type="ECO:0000313" key="1">
    <source>
        <dbReference type="EMBL" id="AVH57515.1"/>
    </source>
</evidence>
<evidence type="ECO:0008006" key="3">
    <source>
        <dbReference type="Google" id="ProtNLM"/>
    </source>
</evidence>